<evidence type="ECO:0000313" key="5">
    <source>
        <dbReference type="EMBL" id="KAF2136493.1"/>
    </source>
</evidence>
<sequence>MSQLIKRQSSQAQAEPPALEPRQAQARIATLARANIRIHFIDQHPPEGTEQKGVMLLIHGFPQTSYQFRHVTGPLAAAGYRSIAADYRGAGRSSHPHGDFTKVTMAADLAELVHEHLGVTERVHVVGHDIGAMVAHAYAARLPGRVQSVALGECPLPGTAAYERDKRMPAQFHFVFHSVGDLPEALTAGRERIYLRHFFDKLAYNALAIPDTALDHYARDYEQPGAMRCAFGLYRYFEADAHDNADCRRRNGKCRVPALALSGEFSRHAADAQDMLREMYESVDVAEVRASGHYVAEENPADFVDKLLAFVRRNSW</sequence>
<evidence type="ECO:0000259" key="4">
    <source>
        <dbReference type="Pfam" id="PF00561"/>
    </source>
</evidence>
<feature type="domain" description="AB hydrolase-1" evidence="4">
    <location>
        <begin position="54"/>
        <end position="298"/>
    </location>
</feature>
<evidence type="ECO:0000256" key="3">
    <source>
        <dbReference type="SAM" id="MobiDB-lite"/>
    </source>
</evidence>
<protein>
    <recommendedName>
        <fullName evidence="4">AB hydrolase-1 domain-containing protein</fullName>
    </recommendedName>
</protein>
<reference evidence="5" key="1">
    <citation type="journal article" date="2020" name="Stud. Mycol.">
        <title>101 Dothideomycetes genomes: a test case for predicting lifestyles and emergence of pathogens.</title>
        <authorList>
            <person name="Haridas S."/>
            <person name="Albert R."/>
            <person name="Binder M."/>
            <person name="Bloem J."/>
            <person name="Labutti K."/>
            <person name="Salamov A."/>
            <person name="Andreopoulos B."/>
            <person name="Baker S."/>
            <person name="Barry K."/>
            <person name="Bills G."/>
            <person name="Bluhm B."/>
            <person name="Cannon C."/>
            <person name="Castanera R."/>
            <person name="Culley D."/>
            <person name="Daum C."/>
            <person name="Ezra D."/>
            <person name="Gonzalez J."/>
            <person name="Henrissat B."/>
            <person name="Kuo A."/>
            <person name="Liang C."/>
            <person name="Lipzen A."/>
            <person name="Lutzoni F."/>
            <person name="Magnuson J."/>
            <person name="Mondo S."/>
            <person name="Nolan M."/>
            <person name="Ohm R."/>
            <person name="Pangilinan J."/>
            <person name="Park H.-J."/>
            <person name="Ramirez L."/>
            <person name="Alfaro M."/>
            <person name="Sun H."/>
            <person name="Tritt A."/>
            <person name="Yoshinaga Y."/>
            <person name="Zwiers L.-H."/>
            <person name="Turgeon B."/>
            <person name="Goodwin S."/>
            <person name="Spatafora J."/>
            <person name="Crous P."/>
            <person name="Grigoriev I."/>
        </authorList>
    </citation>
    <scope>NUCLEOTIDE SEQUENCE</scope>
    <source>
        <strain evidence="5">CBS 121167</strain>
    </source>
</reference>
<keyword evidence="6" id="KW-1185">Reference proteome</keyword>
<comment type="similarity">
    <text evidence="2">Belongs to the AB hydrolase superfamily. Epoxide hydrolase family.</text>
</comment>
<dbReference type="PANTHER" id="PTHR43329">
    <property type="entry name" value="EPOXIDE HYDROLASE"/>
    <property type="match status" value="1"/>
</dbReference>
<dbReference type="SUPFAM" id="SSF53474">
    <property type="entry name" value="alpha/beta-Hydrolases"/>
    <property type="match status" value="1"/>
</dbReference>
<dbReference type="Gene3D" id="3.40.50.1820">
    <property type="entry name" value="alpha/beta hydrolase"/>
    <property type="match status" value="1"/>
</dbReference>
<dbReference type="OrthoDB" id="408373at2759"/>
<dbReference type="RefSeq" id="XP_033392211.1">
    <property type="nucleotide sequence ID" value="XM_033541361.1"/>
</dbReference>
<evidence type="ECO:0000256" key="2">
    <source>
        <dbReference type="ARBA" id="ARBA00038334"/>
    </source>
</evidence>
<dbReference type="PRINTS" id="PR00412">
    <property type="entry name" value="EPOXHYDRLASE"/>
</dbReference>
<organism evidence="5 6">
    <name type="scientific">Aplosporella prunicola CBS 121167</name>
    <dbReference type="NCBI Taxonomy" id="1176127"/>
    <lineage>
        <taxon>Eukaryota</taxon>
        <taxon>Fungi</taxon>
        <taxon>Dikarya</taxon>
        <taxon>Ascomycota</taxon>
        <taxon>Pezizomycotina</taxon>
        <taxon>Dothideomycetes</taxon>
        <taxon>Dothideomycetes incertae sedis</taxon>
        <taxon>Botryosphaeriales</taxon>
        <taxon>Aplosporellaceae</taxon>
        <taxon>Aplosporella</taxon>
    </lineage>
</organism>
<gene>
    <name evidence="5" type="ORF">K452DRAFT_292341</name>
</gene>
<dbReference type="GeneID" id="54298857"/>
<keyword evidence="1" id="KW-0378">Hydrolase</keyword>
<accession>A0A6A6AZ76</accession>
<dbReference type="InterPro" id="IPR000073">
    <property type="entry name" value="AB_hydrolase_1"/>
</dbReference>
<dbReference type="InterPro" id="IPR029058">
    <property type="entry name" value="AB_hydrolase_fold"/>
</dbReference>
<feature type="region of interest" description="Disordered" evidence="3">
    <location>
        <begin position="1"/>
        <end position="22"/>
    </location>
</feature>
<dbReference type="Proteomes" id="UP000799438">
    <property type="component" value="Unassembled WGS sequence"/>
</dbReference>
<evidence type="ECO:0000256" key="1">
    <source>
        <dbReference type="ARBA" id="ARBA00022801"/>
    </source>
</evidence>
<evidence type="ECO:0000313" key="6">
    <source>
        <dbReference type="Proteomes" id="UP000799438"/>
    </source>
</evidence>
<proteinExistence type="inferred from homology"/>
<dbReference type="AlphaFoldDB" id="A0A6A6AZ76"/>
<dbReference type="EMBL" id="ML995519">
    <property type="protein sequence ID" value="KAF2136493.1"/>
    <property type="molecule type" value="Genomic_DNA"/>
</dbReference>
<feature type="compositionally biased region" description="Polar residues" evidence="3">
    <location>
        <begin position="1"/>
        <end position="13"/>
    </location>
</feature>
<name>A0A6A6AZ76_9PEZI</name>
<dbReference type="InterPro" id="IPR000639">
    <property type="entry name" value="Epox_hydrolase-like"/>
</dbReference>
<dbReference type="GO" id="GO:0016787">
    <property type="term" value="F:hydrolase activity"/>
    <property type="evidence" value="ECO:0007669"/>
    <property type="project" value="UniProtKB-KW"/>
</dbReference>
<dbReference type="Pfam" id="PF00561">
    <property type="entry name" value="Abhydrolase_1"/>
    <property type="match status" value="1"/>
</dbReference>